<reference evidence="2" key="1">
    <citation type="submission" date="2022-11" db="UniProtKB">
        <authorList>
            <consortium name="WormBaseParasite"/>
        </authorList>
    </citation>
    <scope>IDENTIFICATION</scope>
</reference>
<organism evidence="1 2">
    <name type="scientific">Romanomermis culicivorax</name>
    <name type="common">Nematode worm</name>
    <dbReference type="NCBI Taxonomy" id="13658"/>
    <lineage>
        <taxon>Eukaryota</taxon>
        <taxon>Metazoa</taxon>
        <taxon>Ecdysozoa</taxon>
        <taxon>Nematoda</taxon>
        <taxon>Enoplea</taxon>
        <taxon>Dorylaimia</taxon>
        <taxon>Mermithida</taxon>
        <taxon>Mermithoidea</taxon>
        <taxon>Mermithidae</taxon>
        <taxon>Romanomermis</taxon>
    </lineage>
</organism>
<sequence>MAFIAERSQQMFSSKKSKHKENWAADFALFNASCQRFLASRPWNQNFSAVGADFLALSFSKMWKKNSAVKNKKFFGFNYVNLHESSGESDENSESSSAPVSFSLETCYPSKTITELFQRAKEKVESGINISDGMKIQ</sequence>
<dbReference type="Proteomes" id="UP000887565">
    <property type="component" value="Unplaced"/>
</dbReference>
<keyword evidence="1" id="KW-1185">Reference proteome</keyword>
<dbReference type="AlphaFoldDB" id="A0A915JDG4"/>
<accession>A0A915JDG4</accession>
<name>A0A915JDG4_ROMCU</name>
<evidence type="ECO:0000313" key="1">
    <source>
        <dbReference type="Proteomes" id="UP000887565"/>
    </source>
</evidence>
<proteinExistence type="predicted"/>
<evidence type="ECO:0000313" key="2">
    <source>
        <dbReference type="WBParaSite" id="nRc.2.0.1.t24519-RA"/>
    </source>
</evidence>
<dbReference type="WBParaSite" id="nRc.2.0.1.t24519-RA">
    <property type="protein sequence ID" value="nRc.2.0.1.t24519-RA"/>
    <property type="gene ID" value="nRc.2.0.1.g24519"/>
</dbReference>
<protein>
    <submittedName>
        <fullName evidence="2">Uncharacterized protein</fullName>
    </submittedName>
</protein>